<dbReference type="EMBL" id="AFRT01000601">
    <property type="protein sequence ID" value="ELU43187.1"/>
    <property type="molecule type" value="Genomic_DNA"/>
</dbReference>
<keyword evidence="2" id="KW-1185">Reference proteome</keyword>
<comment type="caution">
    <text evidence="1">The sequence shown here is derived from an EMBL/GenBank/DDBJ whole genome shotgun (WGS) entry which is preliminary data.</text>
</comment>
<proteinExistence type="predicted"/>
<sequence>MCGVQVIPAERSGQGIINWEMTRFGNGFGSGAARYTALQFMDQPDGGCGGVFCVQLEIQSGNLSFLDPLALPDDVVPSHFANYDLSCSVTPLRP</sequence>
<evidence type="ECO:0000313" key="1">
    <source>
        <dbReference type="EMBL" id="ELU43187.1"/>
    </source>
</evidence>
<reference evidence="1 2" key="1">
    <citation type="journal article" date="2013" name="Nat. Commun.">
        <title>The evolution and pathogenic mechanisms of the rice sheath blight pathogen.</title>
        <authorList>
            <person name="Zheng A."/>
            <person name="Lin R."/>
            <person name="Xu L."/>
            <person name="Qin P."/>
            <person name="Tang C."/>
            <person name="Ai P."/>
            <person name="Zhang D."/>
            <person name="Liu Y."/>
            <person name="Sun Z."/>
            <person name="Feng H."/>
            <person name="Wang Y."/>
            <person name="Chen Y."/>
            <person name="Liang X."/>
            <person name="Fu R."/>
            <person name="Li Q."/>
            <person name="Zhang J."/>
            <person name="Yu X."/>
            <person name="Xie Z."/>
            <person name="Ding L."/>
            <person name="Guan P."/>
            <person name="Tang J."/>
            <person name="Liang Y."/>
            <person name="Wang S."/>
            <person name="Deng Q."/>
            <person name="Li S."/>
            <person name="Zhu J."/>
            <person name="Wang L."/>
            <person name="Liu H."/>
            <person name="Li P."/>
        </authorList>
    </citation>
    <scope>NUCLEOTIDE SEQUENCE [LARGE SCALE GENOMIC DNA]</scope>
    <source>
        <strain evidence="2">AG-1 IA</strain>
    </source>
</reference>
<dbReference type="HOGENOM" id="CLU_2387679_0_0_1"/>
<gene>
    <name evidence="1" type="ORF">AG1IA_02779</name>
</gene>
<evidence type="ECO:0000313" key="2">
    <source>
        <dbReference type="Proteomes" id="UP000011668"/>
    </source>
</evidence>
<organism evidence="1 2">
    <name type="scientific">Thanatephorus cucumeris (strain AG1-IA)</name>
    <name type="common">Rice sheath blight fungus</name>
    <name type="synonym">Rhizoctonia solani</name>
    <dbReference type="NCBI Taxonomy" id="983506"/>
    <lineage>
        <taxon>Eukaryota</taxon>
        <taxon>Fungi</taxon>
        <taxon>Dikarya</taxon>
        <taxon>Basidiomycota</taxon>
        <taxon>Agaricomycotina</taxon>
        <taxon>Agaricomycetes</taxon>
        <taxon>Cantharellales</taxon>
        <taxon>Ceratobasidiaceae</taxon>
        <taxon>Rhizoctonia</taxon>
        <taxon>Rhizoctonia solani AG-1</taxon>
    </lineage>
</organism>
<accession>L8X256</accession>
<dbReference type="AlphaFoldDB" id="L8X256"/>
<dbReference type="Proteomes" id="UP000011668">
    <property type="component" value="Unassembled WGS sequence"/>
</dbReference>
<protein>
    <submittedName>
        <fullName evidence="1">Uncharacterized protein</fullName>
    </submittedName>
</protein>
<name>L8X256_THACA</name>